<evidence type="ECO:0000256" key="1">
    <source>
        <dbReference type="ARBA" id="ARBA00004167"/>
    </source>
</evidence>
<evidence type="ECO:0000259" key="10">
    <source>
        <dbReference type="PROSITE" id="PS50853"/>
    </source>
</evidence>
<keyword evidence="8" id="KW-0393">Immunoglobulin domain</keyword>
<dbReference type="GO" id="GO:0016020">
    <property type="term" value="C:membrane"/>
    <property type="evidence" value="ECO:0007669"/>
    <property type="project" value="UniProtKB-SubCell"/>
</dbReference>
<keyword evidence="2 9" id="KW-0812">Transmembrane</keyword>
<dbReference type="InterPro" id="IPR003961">
    <property type="entry name" value="FN3_dom"/>
</dbReference>
<evidence type="ECO:0000256" key="5">
    <source>
        <dbReference type="ARBA" id="ARBA00022989"/>
    </source>
</evidence>
<evidence type="ECO:0000256" key="3">
    <source>
        <dbReference type="ARBA" id="ARBA00022729"/>
    </source>
</evidence>
<dbReference type="Gene3D" id="2.60.40.10">
    <property type="entry name" value="Immunoglobulins"/>
    <property type="match status" value="1"/>
</dbReference>
<dbReference type="GO" id="GO:0007155">
    <property type="term" value="P:cell adhesion"/>
    <property type="evidence" value="ECO:0007669"/>
    <property type="project" value="UniProtKB-KW"/>
</dbReference>
<evidence type="ECO:0000256" key="2">
    <source>
        <dbReference type="ARBA" id="ARBA00022692"/>
    </source>
</evidence>
<proteinExistence type="predicted"/>
<dbReference type="EMBL" id="GEBQ01030864">
    <property type="protein sequence ID" value="JAT09113.1"/>
    <property type="molecule type" value="Transcribed_RNA"/>
</dbReference>
<evidence type="ECO:0000256" key="7">
    <source>
        <dbReference type="ARBA" id="ARBA00023157"/>
    </source>
</evidence>
<protein>
    <recommendedName>
        <fullName evidence="10">Fibronectin type-III domain-containing protein</fullName>
    </recommendedName>
</protein>
<evidence type="ECO:0000256" key="9">
    <source>
        <dbReference type="SAM" id="Phobius"/>
    </source>
</evidence>
<comment type="subcellular location">
    <subcellularLocation>
        <location evidence="1">Membrane</location>
        <topology evidence="1">Single-pass membrane protein</topology>
    </subcellularLocation>
</comment>
<name>A0A1B6KCD3_9HEMI</name>
<organism evidence="11">
    <name type="scientific">Graphocephala atropunctata</name>
    <dbReference type="NCBI Taxonomy" id="36148"/>
    <lineage>
        <taxon>Eukaryota</taxon>
        <taxon>Metazoa</taxon>
        <taxon>Ecdysozoa</taxon>
        <taxon>Arthropoda</taxon>
        <taxon>Hexapoda</taxon>
        <taxon>Insecta</taxon>
        <taxon>Pterygota</taxon>
        <taxon>Neoptera</taxon>
        <taxon>Paraneoptera</taxon>
        <taxon>Hemiptera</taxon>
        <taxon>Auchenorrhyncha</taxon>
        <taxon>Membracoidea</taxon>
        <taxon>Cicadellidae</taxon>
        <taxon>Cicadellinae</taxon>
        <taxon>Cicadellini</taxon>
        <taxon>Graphocephala</taxon>
    </lineage>
</organism>
<dbReference type="InterPro" id="IPR036116">
    <property type="entry name" value="FN3_sf"/>
</dbReference>
<keyword evidence="3" id="KW-0732">Signal</keyword>
<dbReference type="CDD" id="cd00063">
    <property type="entry name" value="FN3"/>
    <property type="match status" value="1"/>
</dbReference>
<evidence type="ECO:0000313" key="11">
    <source>
        <dbReference type="EMBL" id="JAT09113.1"/>
    </source>
</evidence>
<evidence type="ECO:0000256" key="6">
    <source>
        <dbReference type="ARBA" id="ARBA00023136"/>
    </source>
</evidence>
<keyword evidence="5 9" id="KW-1133">Transmembrane helix</keyword>
<evidence type="ECO:0000256" key="4">
    <source>
        <dbReference type="ARBA" id="ARBA00022889"/>
    </source>
</evidence>
<dbReference type="SUPFAM" id="SSF49265">
    <property type="entry name" value="Fibronectin type III"/>
    <property type="match status" value="1"/>
</dbReference>
<keyword evidence="7" id="KW-1015">Disulfide bond</keyword>
<evidence type="ECO:0000256" key="8">
    <source>
        <dbReference type="ARBA" id="ARBA00023319"/>
    </source>
</evidence>
<dbReference type="InterPro" id="IPR013783">
    <property type="entry name" value="Ig-like_fold"/>
</dbReference>
<feature type="domain" description="Fibronectin type-III" evidence="10">
    <location>
        <begin position="32"/>
        <end position="139"/>
    </location>
</feature>
<dbReference type="InterPro" id="IPR056754">
    <property type="entry name" value="DSCAM/DSCAML_C"/>
</dbReference>
<feature type="transmembrane region" description="Helical" evidence="9">
    <location>
        <begin position="147"/>
        <end position="171"/>
    </location>
</feature>
<gene>
    <name evidence="11" type="ORF">g.52785</name>
</gene>
<keyword evidence="6 9" id="KW-0472">Membrane</keyword>
<feature type="non-terminal residue" evidence="11">
    <location>
        <position position="1"/>
    </location>
</feature>
<reference evidence="11" key="1">
    <citation type="submission" date="2015-11" db="EMBL/GenBank/DDBJ databases">
        <title>De novo transcriptome assembly of four potential Pierce s Disease insect vectors from Arizona vineyards.</title>
        <authorList>
            <person name="Tassone E.E."/>
        </authorList>
    </citation>
    <scope>NUCLEOTIDE SEQUENCE</scope>
</reference>
<dbReference type="AlphaFoldDB" id="A0A1B6KCD3"/>
<dbReference type="PROSITE" id="PS50853">
    <property type="entry name" value="FN3"/>
    <property type="match status" value="1"/>
</dbReference>
<dbReference type="Pfam" id="PF25059">
    <property type="entry name" value="FN3_DSCAM-DSCAML_C"/>
    <property type="match status" value="1"/>
</dbReference>
<feature type="non-terminal residue" evidence="11">
    <location>
        <position position="198"/>
    </location>
</feature>
<accession>A0A1B6KCD3</accession>
<keyword evidence="4" id="KW-0130">Cell adhesion</keyword>
<sequence>CGSSYEIFLQAINAVGQGVPSPTVQASTRGEPPTAADKDELILVNATSATVFLEAWPTLGCPIINFDIAYKPQGQPQWNIVGSQVPPREEIYISDLQPAKRYVLRIAAHSDAGTTREEYLFATRGKTGEMIPLELIPEPTMSMMNHYGILVPIAAGVVCTIAFTLCACVVFRKRNYTGYKGAETPAAKSLVELENQRN</sequence>